<dbReference type="InterPro" id="IPR029021">
    <property type="entry name" value="Prot-tyrosine_phosphatase-like"/>
</dbReference>
<dbReference type="InterPro" id="IPR016130">
    <property type="entry name" value="Tyr_Pase_AS"/>
</dbReference>
<dbReference type="FunFam" id="3.90.190.10:FF:000157">
    <property type="entry name" value="Protein-tyrosine phosphatase"/>
    <property type="match status" value="1"/>
</dbReference>
<accession>A0A8G2BEK9</accession>
<comment type="caution">
    <text evidence="3">The sequence shown here is derived from an EMBL/GenBank/DDBJ whole genome shotgun (WGS) entry which is preliminary data.</text>
</comment>
<evidence type="ECO:0000313" key="3">
    <source>
        <dbReference type="EMBL" id="SDF18693.1"/>
    </source>
</evidence>
<dbReference type="PANTHER" id="PTHR23339">
    <property type="entry name" value="TYROSINE SPECIFIC PROTEIN PHOSPHATASE AND DUAL SPECIFICITY PROTEIN PHOSPHATASE"/>
    <property type="match status" value="1"/>
</dbReference>
<dbReference type="Gene3D" id="3.90.190.10">
    <property type="entry name" value="Protein tyrosine phosphatase superfamily"/>
    <property type="match status" value="1"/>
</dbReference>
<dbReference type="InterPro" id="IPR000387">
    <property type="entry name" value="Tyr_Pase_dom"/>
</dbReference>
<protein>
    <submittedName>
        <fullName evidence="3">Dual specificity phosphatase, catalytic domain</fullName>
    </submittedName>
</protein>
<feature type="domain" description="Tyrosine specific protein phosphatases" evidence="2">
    <location>
        <begin position="60"/>
        <end position="113"/>
    </location>
</feature>
<dbReference type="Proteomes" id="UP000198615">
    <property type="component" value="Unassembled WGS sequence"/>
</dbReference>
<evidence type="ECO:0000313" key="4">
    <source>
        <dbReference type="Proteomes" id="UP000198615"/>
    </source>
</evidence>
<gene>
    <name evidence="3" type="ORF">SAMN05660686_00627</name>
</gene>
<dbReference type="GO" id="GO:0016791">
    <property type="term" value="F:phosphatase activity"/>
    <property type="evidence" value="ECO:0007669"/>
    <property type="project" value="UniProtKB-ARBA"/>
</dbReference>
<keyword evidence="4" id="KW-1185">Reference proteome</keyword>
<dbReference type="PROSITE" id="PS00383">
    <property type="entry name" value="TYR_PHOSPHATASE_1"/>
    <property type="match status" value="1"/>
</dbReference>
<evidence type="ECO:0000259" key="2">
    <source>
        <dbReference type="PROSITE" id="PS50056"/>
    </source>
</evidence>
<dbReference type="InterPro" id="IPR050561">
    <property type="entry name" value="PTP"/>
</dbReference>
<sequence length="124" mass="13377">MLSLVEEDEAERAGAPELSARFEREGLVCLRAPLVDYGSPDEAFETHWWDHRDRALALLEAGNKVLVHCRGGQGRSGTIAAALMIAGGMAPAEAIAEVRRSRPAAIETAGQEIWLSTRAAIRPS</sequence>
<dbReference type="PROSITE" id="PS50056">
    <property type="entry name" value="TYR_PHOSPHATASE_2"/>
    <property type="match status" value="1"/>
</dbReference>
<evidence type="ECO:0000256" key="1">
    <source>
        <dbReference type="ARBA" id="ARBA00022801"/>
    </source>
</evidence>
<dbReference type="EMBL" id="FNBW01000001">
    <property type="protein sequence ID" value="SDF18693.1"/>
    <property type="molecule type" value="Genomic_DNA"/>
</dbReference>
<dbReference type="InterPro" id="IPR057023">
    <property type="entry name" value="PTP-SAK"/>
</dbReference>
<keyword evidence="1" id="KW-0378">Hydrolase</keyword>
<name>A0A8G2BEK9_9PROT</name>
<organism evidence="3 4">
    <name type="scientific">Thalassobaculum litoreum DSM 18839</name>
    <dbReference type="NCBI Taxonomy" id="1123362"/>
    <lineage>
        <taxon>Bacteria</taxon>
        <taxon>Pseudomonadati</taxon>
        <taxon>Pseudomonadota</taxon>
        <taxon>Alphaproteobacteria</taxon>
        <taxon>Rhodospirillales</taxon>
        <taxon>Thalassobaculaceae</taxon>
        <taxon>Thalassobaculum</taxon>
    </lineage>
</organism>
<proteinExistence type="predicted"/>
<dbReference type="Pfam" id="PF22784">
    <property type="entry name" value="PTP-SAK"/>
    <property type="match status" value="1"/>
</dbReference>
<reference evidence="3 4" key="1">
    <citation type="submission" date="2016-10" db="EMBL/GenBank/DDBJ databases">
        <authorList>
            <person name="Varghese N."/>
            <person name="Submissions S."/>
        </authorList>
    </citation>
    <scope>NUCLEOTIDE SEQUENCE [LARGE SCALE GENOMIC DNA]</scope>
    <source>
        <strain evidence="3 4">DSM 18839</strain>
    </source>
</reference>
<dbReference type="AlphaFoldDB" id="A0A8G2BEK9"/>
<dbReference type="SUPFAM" id="SSF52799">
    <property type="entry name" value="(Phosphotyrosine protein) phosphatases II"/>
    <property type="match status" value="1"/>
</dbReference>